<dbReference type="InterPro" id="IPR003760">
    <property type="entry name" value="PnrA-like"/>
</dbReference>
<dbReference type="SUPFAM" id="SSF53822">
    <property type="entry name" value="Periplasmic binding protein-like I"/>
    <property type="match status" value="1"/>
</dbReference>
<evidence type="ECO:0000256" key="2">
    <source>
        <dbReference type="ARBA" id="ARBA00008610"/>
    </source>
</evidence>
<keyword evidence="5" id="KW-0472">Membrane</keyword>
<keyword evidence="10" id="KW-1185">Reference proteome</keyword>
<dbReference type="GO" id="GO:0005886">
    <property type="term" value="C:plasma membrane"/>
    <property type="evidence" value="ECO:0007669"/>
    <property type="project" value="UniProtKB-SubCell"/>
</dbReference>
<dbReference type="RefSeq" id="WP_160195859.1">
    <property type="nucleotide sequence ID" value="NZ_QXXA01000001.1"/>
</dbReference>
<sequence>MLKKILSLMLVFTLVFTVVVGCSTPGTDEDNNEGTDSGSEGAESDLKMAMVTDVGGISDASFNQSAWEGHQKVEEDMGIKVSYKESSKDSDYGPNLETLLDEGNDLIWGIGYKMADAISEAAGKNPDQKYAIVDFAYEETPENVVGVLFQDEQSSFLVGYIAGKMTESNKVGFVGGIEGAVISRFENGFKAGVEYANPEAEVLVQYAESFTDAAKGKAIANSMYQDDADIVFHASGGVGDGVIEAAKEQDKWAIGVDRDQNDLAPDNVLTSAMKRIDQAVVNIAEALENDNFPSGETIRYSLEDGGVGIAPTSDKNVPEDILNEVEDVKQKIIDGEIEVPYDDDTYEEWESNK</sequence>
<dbReference type="PANTHER" id="PTHR34296:SF2">
    <property type="entry name" value="ABC TRANSPORTER GUANOSINE-BINDING PROTEIN NUPN"/>
    <property type="match status" value="1"/>
</dbReference>
<feature type="domain" description="ABC transporter substrate-binding protein PnrA-like" evidence="8">
    <location>
        <begin position="48"/>
        <end position="342"/>
    </location>
</feature>
<dbReference type="InterPro" id="IPR050957">
    <property type="entry name" value="BMP_lipoprotein"/>
</dbReference>
<reference evidence="9 10" key="1">
    <citation type="submission" date="2018-08" db="EMBL/GenBank/DDBJ databases">
        <title>Murine metabolic-syndrome-specific gut microbial biobank.</title>
        <authorList>
            <person name="Liu C."/>
        </authorList>
    </citation>
    <scope>NUCLEOTIDE SEQUENCE [LARGE SCALE GENOMIC DNA]</scope>
    <source>
        <strain evidence="9 10">583</strain>
    </source>
</reference>
<keyword evidence="4 7" id="KW-0732">Signal</keyword>
<dbReference type="PANTHER" id="PTHR34296">
    <property type="entry name" value="TRANSCRIPTIONAL ACTIVATOR PROTEIN MED"/>
    <property type="match status" value="1"/>
</dbReference>
<evidence type="ECO:0000256" key="4">
    <source>
        <dbReference type="ARBA" id="ARBA00022729"/>
    </source>
</evidence>
<comment type="subcellular location">
    <subcellularLocation>
        <location evidence="1">Cell membrane</location>
        <topology evidence="1">Lipid-anchor</topology>
    </subcellularLocation>
</comment>
<evidence type="ECO:0000256" key="1">
    <source>
        <dbReference type="ARBA" id="ARBA00004193"/>
    </source>
</evidence>
<accession>A0A845QV12</accession>
<dbReference type="Gene3D" id="3.40.50.2300">
    <property type="match status" value="2"/>
</dbReference>
<dbReference type="EMBL" id="QXXA01000001">
    <property type="protein sequence ID" value="NBI05346.1"/>
    <property type="molecule type" value="Genomic_DNA"/>
</dbReference>
<keyword evidence="3" id="KW-1003">Cell membrane</keyword>
<name>A0A845QV12_9CLOT</name>
<evidence type="ECO:0000259" key="8">
    <source>
        <dbReference type="Pfam" id="PF02608"/>
    </source>
</evidence>
<evidence type="ECO:0000256" key="5">
    <source>
        <dbReference type="ARBA" id="ARBA00023136"/>
    </source>
</evidence>
<organism evidence="9 10">
    <name type="scientific">Senegalia massiliensis</name>
    <dbReference type="NCBI Taxonomy" id="1720316"/>
    <lineage>
        <taxon>Bacteria</taxon>
        <taxon>Bacillati</taxon>
        <taxon>Bacillota</taxon>
        <taxon>Clostridia</taxon>
        <taxon>Eubacteriales</taxon>
        <taxon>Clostridiaceae</taxon>
        <taxon>Senegalia</taxon>
    </lineage>
</organism>
<evidence type="ECO:0000256" key="7">
    <source>
        <dbReference type="SAM" id="SignalP"/>
    </source>
</evidence>
<dbReference type="AlphaFoldDB" id="A0A845QV12"/>
<comment type="caution">
    <text evidence="9">The sequence shown here is derived from an EMBL/GenBank/DDBJ whole genome shotgun (WGS) entry which is preliminary data.</text>
</comment>
<dbReference type="Pfam" id="PF02608">
    <property type="entry name" value="Bmp"/>
    <property type="match status" value="1"/>
</dbReference>
<feature type="signal peptide" evidence="7">
    <location>
        <begin position="1"/>
        <end position="21"/>
    </location>
</feature>
<dbReference type="Proteomes" id="UP000467132">
    <property type="component" value="Unassembled WGS sequence"/>
</dbReference>
<dbReference type="PROSITE" id="PS51257">
    <property type="entry name" value="PROKAR_LIPOPROTEIN"/>
    <property type="match status" value="1"/>
</dbReference>
<gene>
    <name evidence="9" type="ORF">D3Z33_00565</name>
</gene>
<comment type="similarity">
    <text evidence="2">Belongs to the BMP lipoprotein family.</text>
</comment>
<dbReference type="CDD" id="cd06354">
    <property type="entry name" value="PBP1_PrnA-like"/>
    <property type="match status" value="1"/>
</dbReference>
<dbReference type="InterPro" id="IPR028082">
    <property type="entry name" value="Peripla_BP_I"/>
</dbReference>
<proteinExistence type="inferred from homology"/>
<protein>
    <submittedName>
        <fullName evidence="9">BMP family ABC transporter substrate-binding protein</fullName>
    </submittedName>
</protein>
<evidence type="ECO:0000256" key="3">
    <source>
        <dbReference type="ARBA" id="ARBA00022475"/>
    </source>
</evidence>
<dbReference type="OrthoDB" id="9769871at2"/>
<feature type="chain" id="PRO_5039368692" evidence="7">
    <location>
        <begin position="22"/>
        <end position="353"/>
    </location>
</feature>
<evidence type="ECO:0000313" key="10">
    <source>
        <dbReference type="Proteomes" id="UP000467132"/>
    </source>
</evidence>
<evidence type="ECO:0000256" key="6">
    <source>
        <dbReference type="ARBA" id="ARBA00023288"/>
    </source>
</evidence>
<evidence type="ECO:0000313" key="9">
    <source>
        <dbReference type="EMBL" id="NBI05346.1"/>
    </source>
</evidence>
<keyword evidence="6" id="KW-0449">Lipoprotein</keyword>